<feature type="binding site" evidence="3">
    <location>
        <position position="95"/>
    </location>
    <ligand>
        <name>Zn(2+)</name>
        <dbReference type="ChEBI" id="CHEBI:29105"/>
        <label>2</label>
    </ligand>
</feature>
<keyword evidence="3" id="KW-0862">Zinc</keyword>
<dbReference type="PIRSF" id="PIRSF001235">
    <property type="entry name" value="Amidase_carbamoylase"/>
    <property type="match status" value="1"/>
</dbReference>
<evidence type="ECO:0000313" key="5">
    <source>
        <dbReference type="EMBL" id="MBJ3774132.1"/>
    </source>
</evidence>
<dbReference type="NCBIfam" id="NF006771">
    <property type="entry name" value="PRK09290.1-5"/>
    <property type="match status" value="1"/>
</dbReference>
<dbReference type="SUPFAM" id="SSF53187">
    <property type="entry name" value="Zn-dependent exopeptidases"/>
    <property type="match status" value="1"/>
</dbReference>
<dbReference type="Pfam" id="PF01546">
    <property type="entry name" value="Peptidase_M20"/>
    <property type="match status" value="1"/>
</dbReference>
<dbReference type="NCBIfam" id="NF006769">
    <property type="entry name" value="PRK09290.1-3"/>
    <property type="match status" value="1"/>
</dbReference>
<feature type="binding site" evidence="3">
    <location>
        <position position="84"/>
    </location>
    <ligand>
        <name>Zn(2+)</name>
        <dbReference type="ChEBI" id="CHEBI:29105"/>
        <label>1</label>
    </ligand>
</feature>
<reference evidence="5" key="1">
    <citation type="submission" date="2020-12" db="EMBL/GenBank/DDBJ databases">
        <title>Bacterial taxonomy.</title>
        <authorList>
            <person name="Pan X."/>
        </authorList>
    </citation>
    <scope>NUCLEOTIDE SEQUENCE</scope>
    <source>
        <strain evidence="5">B2012</strain>
    </source>
</reference>
<feature type="domain" description="Peptidase M20 dimerisation" evidence="4">
    <location>
        <begin position="212"/>
        <end position="311"/>
    </location>
</feature>
<feature type="binding site" evidence="3">
    <location>
        <position position="383"/>
    </location>
    <ligand>
        <name>Zn(2+)</name>
        <dbReference type="ChEBI" id="CHEBI:29105"/>
        <label>2</label>
    </ligand>
</feature>
<dbReference type="PANTHER" id="PTHR32494">
    <property type="entry name" value="ALLANTOATE DEIMINASE-RELATED"/>
    <property type="match status" value="1"/>
</dbReference>
<comment type="caution">
    <text evidence="5">The sequence shown here is derived from an EMBL/GenBank/DDBJ whole genome shotgun (WGS) entry which is preliminary data.</text>
</comment>
<dbReference type="PANTHER" id="PTHR32494:SF5">
    <property type="entry name" value="ALLANTOATE AMIDOHYDROLASE"/>
    <property type="match status" value="1"/>
</dbReference>
<dbReference type="Pfam" id="PF07687">
    <property type="entry name" value="M20_dimer"/>
    <property type="match status" value="1"/>
</dbReference>
<dbReference type="Gene3D" id="3.30.70.360">
    <property type="match status" value="1"/>
</dbReference>
<dbReference type="InterPro" id="IPR011650">
    <property type="entry name" value="Peptidase_M20_dimer"/>
</dbReference>
<keyword evidence="6" id="KW-1185">Reference proteome</keyword>
<dbReference type="GO" id="GO:0046872">
    <property type="term" value="F:metal ion binding"/>
    <property type="evidence" value="ECO:0007669"/>
    <property type="project" value="UniProtKB-KW"/>
</dbReference>
<comment type="cofactor">
    <cofactor evidence="3">
        <name>Zn(2+)</name>
        <dbReference type="ChEBI" id="CHEBI:29105"/>
    </cofactor>
    <text evidence="3">Binds 2 Zn(2+) ions per subunit.</text>
</comment>
<evidence type="ECO:0000256" key="2">
    <source>
        <dbReference type="ARBA" id="ARBA00022801"/>
    </source>
</evidence>
<keyword evidence="2 5" id="KW-0378">Hydrolase</keyword>
<feature type="binding site" evidence="3">
    <location>
        <position position="130"/>
    </location>
    <ligand>
        <name>Zn(2+)</name>
        <dbReference type="ChEBI" id="CHEBI:29105"/>
        <label>2</label>
    </ligand>
</feature>
<evidence type="ECO:0000259" key="4">
    <source>
        <dbReference type="Pfam" id="PF07687"/>
    </source>
</evidence>
<gene>
    <name evidence="5" type="ORF">JCR33_00420</name>
</gene>
<dbReference type="Proteomes" id="UP000609531">
    <property type="component" value="Unassembled WGS sequence"/>
</dbReference>
<dbReference type="EMBL" id="JAEKJA010000001">
    <property type="protein sequence ID" value="MBJ3774132.1"/>
    <property type="molecule type" value="Genomic_DNA"/>
</dbReference>
<evidence type="ECO:0000313" key="6">
    <source>
        <dbReference type="Proteomes" id="UP000609531"/>
    </source>
</evidence>
<evidence type="ECO:0000256" key="1">
    <source>
        <dbReference type="ARBA" id="ARBA00006153"/>
    </source>
</evidence>
<keyword evidence="3" id="KW-0479">Metal-binding</keyword>
<dbReference type="InterPro" id="IPR010158">
    <property type="entry name" value="Amidase_Cbmase"/>
</dbReference>
<feature type="binding site" evidence="3">
    <location>
        <position position="95"/>
    </location>
    <ligand>
        <name>Zn(2+)</name>
        <dbReference type="ChEBI" id="CHEBI:29105"/>
        <label>1</label>
    </ligand>
</feature>
<dbReference type="NCBIfam" id="TIGR01879">
    <property type="entry name" value="hydantase"/>
    <property type="match status" value="1"/>
</dbReference>
<comment type="similarity">
    <text evidence="1">Belongs to the peptidase M20 family.</text>
</comment>
<dbReference type="GO" id="GO:0016813">
    <property type="term" value="F:hydrolase activity, acting on carbon-nitrogen (but not peptide) bonds, in linear amidines"/>
    <property type="evidence" value="ECO:0007669"/>
    <property type="project" value="InterPro"/>
</dbReference>
<feature type="binding site" evidence="3">
    <location>
        <position position="191"/>
    </location>
    <ligand>
        <name>Zn(2+)</name>
        <dbReference type="ChEBI" id="CHEBI:29105"/>
        <label>1</label>
    </ligand>
</feature>
<dbReference type="InterPro" id="IPR002933">
    <property type="entry name" value="Peptidase_M20"/>
</dbReference>
<dbReference type="InterPro" id="IPR036264">
    <property type="entry name" value="Bact_exopeptidase_dim_dom"/>
</dbReference>
<dbReference type="AlphaFoldDB" id="A0A934MBH7"/>
<dbReference type="SUPFAM" id="SSF55031">
    <property type="entry name" value="Bacterial exopeptidase dimerisation domain"/>
    <property type="match status" value="1"/>
</dbReference>
<dbReference type="Gene3D" id="3.40.630.10">
    <property type="entry name" value="Zn peptidases"/>
    <property type="match status" value="1"/>
</dbReference>
<accession>A0A934MBH7</accession>
<organism evidence="5 6">
    <name type="scientific">Acuticoccus mangrovi</name>
    <dbReference type="NCBI Taxonomy" id="2796142"/>
    <lineage>
        <taxon>Bacteria</taxon>
        <taxon>Pseudomonadati</taxon>
        <taxon>Pseudomonadota</taxon>
        <taxon>Alphaproteobacteria</taxon>
        <taxon>Hyphomicrobiales</taxon>
        <taxon>Amorphaceae</taxon>
        <taxon>Acuticoccus</taxon>
    </lineage>
</organism>
<name>A0A934MBH7_9HYPH</name>
<dbReference type="CDD" id="cd03884">
    <property type="entry name" value="M20_bAS"/>
    <property type="match status" value="1"/>
</dbReference>
<sequence>MSTNLKINPERLWSTLMETAQYGATPKGGVRRLTLSDEDKMVRDWFKTTCEAAGLAVSVDAIGNMFATRPGTDPSAPAIAFGSHLDTQPAGGKFDGILGVLAGLEAMRTLNEAGYETTHPLTLVNWTNEEGARFAPAMMCSGVYAGDLDMATMLAGTDRDGKSFGEELERIGYKGPETVGERRFKAFVELHIEQGPILEAEEKTIGVVTGGQGIVWLDGVITGRDSHAGTTPMPMRRDAMNALAEVALAIEAVALEFGPAGVGTLGEALVLPGSRNTIPGTTTFKADFRHPDAEALTAMEAAFTARCREIADGRKVEIDVTRIWRKDPIAFNSTIVEAVEAAAAANALPARRMISGAGHDAFYISGTCPTGMIFVPCWEGVSHNEEESATEADCGAGAQVLLDALLRLDANPPS</sequence>
<proteinExistence type="inferred from homology"/>
<dbReference type="RefSeq" id="WP_198880033.1">
    <property type="nucleotide sequence ID" value="NZ_JAEKJA010000001.1"/>
</dbReference>
<protein>
    <submittedName>
        <fullName evidence="5">Zn-dependent hydrolase</fullName>
    </submittedName>
</protein>
<evidence type="ECO:0000256" key="3">
    <source>
        <dbReference type="PIRSR" id="PIRSR001235-1"/>
    </source>
</evidence>